<organism evidence="1 2">
    <name type="scientific">Pseudoflavonifractor hominis</name>
    <dbReference type="NCBI Taxonomy" id="2763059"/>
    <lineage>
        <taxon>Bacteria</taxon>
        <taxon>Bacillati</taxon>
        <taxon>Bacillota</taxon>
        <taxon>Clostridia</taxon>
        <taxon>Eubacteriales</taxon>
        <taxon>Oscillospiraceae</taxon>
        <taxon>Pseudoflavonifractor</taxon>
    </lineage>
</organism>
<keyword evidence="1" id="KW-0378">Hydrolase</keyword>
<dbReference type="InterPro" id="IPR050583">
    <property type="entry name" value="Mycobacterial_A85_antigen"/>
</dbReference>
<evidence type="ECO:0000313" key="2">
    <source>
        <dbReference type="Proteomes" id="UP000660021"/>
    </source>
</evidence>
<reference evidence="1 2" key="1">
    <citation type="submission" date="2020-08" db="EMBL/GenBank/DDBJ databases">
        <title>Genome public.</title>
        <authorList>
            <person name="Liu C."/>
            <person name="Sun Q."/>
        </authorList>
    </citation>
    <scope>NUCLEOTIDE SEQUENCE [LARGE SCALE GENOMIC DNA]</scope>
    <source>
        <strain evidence="1 2">New-38</strain>
    </source>
</reference>
<keyword evidence="2" id="KW-1185">Reference proteome</keyword>
<evidence type="ECO:0000313" key="1">
    <source>
        <dbReference type="EMBL" id="MBC5731950.1"/>
    </source>
</evidence>
<protein>
    <submittedName>
        <fullName evidence="1">Alpha/beta hydrolase</fullName>
    </submittedName>
</protein>
<dbReference type="Gene3D" id="3.40.50.1820">
    <property type="entry name" value="alpha/beta hydrolase"/>
    <property type="match status" value="1"/>
</dbReference>
<dbReference type="Proteomes" id="UP000660021">
    <property type="component" value="Unassembled WGS sequence"/>
</dbReference>
<gene>
    <name evidence="1" type="ORF">H8S34_14095</name>
</gene>
<comment type="caution">
    <text evidence="1">The sequence shown here is derived from an EMBL/GenBank/DDBJ whole genome shotgun (WGS) entry which is preliminary data.</text>
</comment>
<sequence length="223" mass="24868">MYTFSVQSKTISLFPSLKTNTPIIYLNTFSAEGQKLYEAAQAIGCTPFTLVAISNLDWNHDMAPWDSPPAFRNAEPCTGGADDYLRLLTEEIIPTAEKEIGGVPCWRGIAGYSLAGLFALYAIYQTDLFSRVGSISGSLWFPGMKEYIVSHEPKCRPECMYFSLGDKESKTRNPVLRSVRQNTEEIQSFYQSKGIDTVFQLNPGNHYDHAVQRTAASIAWLLG</sequence>
<dbReference type="InterPro" id="IPR029058">
    <property type="entry name" value="AB_hydrolase_fold"/>
</dbReference>
<dbReference type="GO" id="GO:0016787">
    <property type="term" value="F:hydrolase activity"/>
    <property type="evidence" value="ECO:0007669"/>
    <property type="project" value="UniProtKB-KW"/>
</dbReference>
<dbReference type="Pfam" id="PF00756">
    <property type="entry name" value="Esterase"/>
    <property type="match status" value="1"/>
</dbReference>
<proteinExistence type="predicted"/>
<dbReference type="PANTHER" id="PTHR48098">
    <property type="entry name" value="ENTEROCHELIN ESTERASE-RELATED"/>
    <property type="match status" value="1"/>
</dbReference>
<dbReference type="EMBL" id="JACOPR010000012">
    <property type="protein sequence ID" value="MBC5731950.1"/>
    <property type="molecule type" value="Genomic_DNA"/>
</dbReference>
<accession>A0ABR7HWR2</accession>
<dbReference type="PANTHER" id="PTHR48098:SF6">
    <property type="entry name" value="FERRI-BACILLIBACTIN ESTERASE BESA"/>
    <property type="match status" value="1"/>
</dbReference>
<dbReference type="SUPFAM" id="SSF53474">
    <property type="entry name" value="alpha/beta-Hydrolases"/>
    <property type="match status" value="1"/>
</dbReference>
<dbReference type="InterPro" id="IPR000801">
    <property type="entry name" value="Esterase-like"/>
</dbReference>
<name>A0ABR7HWR2_9FIRM</name>